<accession>A0ABR7FXK6</accession>
<evidence type="ECO:0000256" key="1">
    <source>
        <dbReference type="ARBA" id="ARBA00022801"/>
    </source>
</evidence>
<keyword evidence="1 3" id="KW-0378">Hydrolase</keyword>
<keyword evidence="4" id="KW-1185">Reference proteome</keyword>
<dbReference type="NCBIfam" id="NF003009">
    <property type="entry name" value="PRK03826.1"/>
    <property type="match status" value="1"/>
</dbReference>
<dbReference type="SUPFAM" id="SSF109604">
    <property type="entry name" value="HD-domain/PDEase-like"/>
    <property type="match status" value="1"/>
</dbReference>
<dbReference type="RefSeq" id="WP_021866240.1">
    <property type="nucleotide sequence ID" value="NZ_JACOPD010000002.1"/>
</dbReference>
<evidence type="ECO:0000313" key="3">
    <source>
        <dbReference type="EMBL" id="MBC5679932.1"/>
    </source>
</evidence>
<reference evidence="3 4" key="1">
    <citation type="submission" date="2020-08" db="EMBL/GenBank/DDBJ databases">
        <title>Genome public.</title>
        <authorList>
            <person name="Liu C."/>
            <person name="Sun Q."/>
        </authorList>
    </citation>
    <scope>NUCLEOTIDE SEQUENCE [LARGE SCALE GENOMIC DNA]</scope>
    <source>
        <strain evidence="3 4">NSJ-43</strain>
    </source>
</reference>
<dbReference type="EC" id="3.1.3.89" evidence="3"/>
<dbReference type="InterPro" id="IPR003607">
    <property type="entry name" value="HD/PDEase_dom"/>
</dbReference>
<evidence type="ECO:0000259" key="2">
    <source>
        <dbReference type="SMART" id="SM00471"/>
    </source>
</evidence>
<dbReference type="PANTHER" id="PTHR11845:SF13">
    <property type="entry name" value="5'-DEOXYNUCLEOTIDASE HDDC2"/>
    <property type="match status" value="1"/>
</dbReference>
<organism evidence="3 4">
    <name type="scientific">Lachnospira hominis</name>
    <name type="common">ex Liu et al. 2021</name>
    <dbReference type="NCBI Taxonomy" id="2763051"/>
    <lineage>
        <taxon>Bacteria</taxon>
        <taxon>Bacillati</taxon>
        <taxon>Bacillota</taxon>
        <taxon>Clostridia</taxon>
        <taxon>Lachnospirales</taxon>
        <taxon>Lachnospiraceae</taxon>
        <taxon>Lachnospira</taxon>
    </lineage>
</organism>
<name>A0ABR7FXK6_9FIRM</name>
<proteinExistence type="predicted"/>
<gene>
    <name evidence="3" type="primary">yfbR</name>
    <name evidence="3" type="ORF">H8S01_03015</name>
</gene>
<comment type="caution">
    <text evidence="3">The sequence shown here is derived from an EMBL/GenBank/DDBJ whole genome shotgun (WGS) entry which is preliminary data.</text>
</comment>
<dbReference type="CDD" id="cd00077">
    <property type="entry name" value="HDc"/>
    <property type="match status" value="1"/>
</dbReference>
<dbReference type="Gene3D" id="1.10.3210.10">
    <property type="entry name" value="Hypothetical protein af1432"/>
    <property type="match status" value="1"/>
</dbReference>
<dbReference type="InterPro" id="IPR039356">
    <property type="entry name" value="YfbR/HDDC2"/>
</dbReference>
<dbReference type="EMBL" id="JACOPD010000002">
    <property type="protein sequence ID" value="MBC5679932.1"/>
    <property type="molecule type" value="Genomic_DNA"/>
</dbReference>
<dbReference type="PANTHER" id="PTHR11845">
    <property type="entry name" value="5'-DEOXYNUCLEOTIDASE HDDC2"/>
    <property type="match status" value="1"/>
</dbReference>
<evidence type="ECO:0000313" key="4">
    <source>
        <dbReference type="Proteomes" id="UP000628463"/>
    </source>
</evidence>
<dbReference type="SMART" id="SM00471">
    <property type="entry name" value="HDc"/>
    <property type="match status" value="1"/>
</dbReference>
<dbReference type="Proteomes" id="UP000628463">
    <property type="component" value="Unassembled WGS sequence"/>
</dbReference>
<dbReference type="Pfam" id="PF12917">
    <property type="entry name" value="YfbR-like"/>
    <property type="match status" value="1"/>
</dbReference>
<feature type="domain" description="HD/PDEase" evidence="2">
    <location>
        <begin position="26"/>
        <end position="151"/>
    </location>
</feature>
<protein>
    <submittedName>
        <fullName evidence="3">5'-deoxynucleotidase</fullName>
        <ecNumber evidence="3">3.1.3.89</ecNumber>
    </submittedName>
</protein>
<dbReference type="GO" id="GO:0002953">
    <property type="term" value="F:5'-deoxynucleotidase activity"/>
    <property type="evidence" value="ECO:0007669"/>
    <property type="project" value="UniProtKB-EC"/>
</dbReference>
<sequence length="199" mass="23026">MENNQFYAMLSRMKYVNRWGTMRNTSNENICEHSLNVAFIAHALGIINNEEFNGNIDAQRLAVLGMYHDVTEIITGDLPTPVKYYSPVIREAYADVERVAKDELLSGIPEKMRKYYDSVLLETEEENELWKYVKAADKLSALIKCLEEEQMGNSDFADAKLTIEEYLKNMNMKEVDFFMEKFLPAYSMTLDESVTRLEG</sequence>